<gene>
    <name evidence="1" type="ORF">S12H4_20546</name>
</gene>
<dbReference type="EMBL" id="BARW01010432">
    <property type="protein sequence ID" value="GAI76205.1"/>
    <property type="molecule type" value="Genomic_DNA"/>
</dbReference>
<sequence>WPREVKGYIEKQGKVAKELLFWYVTCPKCARKYGKTQTVIFVKVA</sequence>
<protein>
    <submittedName>
        <fullName evidence="1">Uncharacterized protein</fullName>
    </submittedName>
</protein>
<dbReference type="Pfam" id="PF20603">
    <property type="entry name" value="Bact_hydrolase"/>
    <property type="match status" value="1"/>
</dbReference>
<evidence type="ECO:0000313" key="1">
    <source>
        <dbReference type="EMBL" id="GAI76205.1"/>
    </source>
</evidence>
<accession>X1SLG2</accession>
<feature type="non-terminal residue" evidence="1">
    <location>
        <position position="1"/>
    </location>
</feature>
<comment type="caution">
    <text evidence="1">The sequence shown here is derived from an EMBL/GenBank/DDBJ whole genome shotgun (WGS) entry which is preliminary data.</text>
</comment>
<dbReference type="AlphaFoldDB" id="X1SLG2"/>
<name>X1SLG2_9ZZZZ</name>
<reference evidence="1" key="1">
    <citation type="journal article" date="2014" name="Front. Microbiol.">
        <title>High frequency of phylogenetically diverse reductive dehalogenase-homologous genes in deep subseafloor sedimentary metagenomes.</title>
        <authorList>
            <person name="Kawai M."/>
            <person name="Futagami T."/>
            <person name="Toyoda A."/>
            <person name="Takaki Y."/>
            <person name="Nishi S."/>
            <person name="Hori S."/>
            <person name="Arai W."/>
            <person name="Tsubouchi T."/>
            <person name="Morono Y."/>
            <person name="Uchiyama I."/>
            <person name="Ito T."/>
            <person name="Fujiyama A."/>
            <person name="Inagaki F."/>
            <person name="Takami H."/>
        </authorList>
    </citation>
    <scope>NUCLEOTIDE SEQUENCE</scope>
    <source>
        <strain evidence="1">Expedition CK06-06</strain>
    </source>
</reference>
<dbReference type="InterPro" id="IPR046766">
    <property type="entry name" value="Bact_hydrolase"/>
</dbReference>
<organism evidence="1">
    <name type="scientific">marine sediment metagenome</name>
    <dbReference type="NCBI Taxonomy" id="412755"/>
    <lineage>
        <taxon>unclassified sequences</taxon>
        <taxon>metagenomes</taxon>
        <taxon>ecological metagenomes</taxon>
    </lineage>
</organism>
<proteinExistence type="predicted"/>